<proteinExistence type="predicted"/>
<dbReference type="InterPro" id="IPR041678">
    <property type="entry name" value="TetR_C_16"/>
</dbReference>
<evidence type="ECO:0000259" key="3">
    <source>
        <dbReference type="PROSITE" id="PS50977"/>
    </source>
</evidence>
<organism evidence="4 5">
    <name type="scientific">Mangrovimicrobium sediminis</name>
    <dbReference type="NCBI Taxonomy" id="2562682"/>
    <lineage>
        <taxon>Bacteria</taxon>
        <taxon>Pseudomonadati</taxon>
        <taxon>Pseudomonadota</taxon>
        <taxon>Gammaproteobacteria</taxon>
        <taxon>Cellvibrionales</taxon>
        <taxon>Halieaceae</taxon>
        <taxon>Mangrovimicrobium</taxon>
    </lineage>
</organism>
<dbReference type="Gene3D" id="1.10.357.10">
    <property type="entry name" value="Tetracycline Repressor, domain 2"/>
    <property type="match status" value="1"/>
</dbReference>
<dbReference type="OrthoDB" id="2356263at2"/>
<dbReference type="PRINTS" id="PR00455">
    <property type="entry name" value="HTHTETR"/>
</dbReference>
<dbReference type="InterPro" id="IPR009057">
    <property type="entry name" value="Homeodomain-like_sf"/>
</dbReference>
<dbReference type="SUPFAM" id="SSF48498">
    <property type="entry name" value="Tetracyclin repressor-like, C-terminal domain"/>
    <property type="match status" value="1"/>
</dbReference>
<dbReference type="GO" id="GO:0000976">
    <property type="term" value="F:transcription cis-regulatory region binding"/>
    <property type="evidence" value="ECO:0007669"/>
    <property type="project" value="TreeGrafter"/>
</dbReference>
<dbReference type="InterPro" id="IPR036271">
    <property type="entry name" value="Tet_transcr_reg_TetR-rel_C_sf"/>
</dbReference>
<evidence type="ECO:0000256" key="1">
    <source>
        <dbReference type="ARBA" id="ARBA00023125"/>
    </source>
</evidence>
<dbReference type="AlphaFoldDB" id="A0A4Z0M9Q8"/>
<gene>
    <name evidence="4" type="ORF">E4634_00850</name>
</gene>
<dbReference type="PROSITE" id="PS50977">
    <property type="entry name" value="HTH_TETR_2"/>
    <property type="match status" value="1"/>
</dbReference>
<dbReference type="Proteomes" id="UP000298050">
    <property type="component" value="Unassembled WGS sequence"/>
</dbReference>
<feature type="DNA-binding region" description="H-T-H motif" evidence="2">
    <location>
        <begin position="36"/>
        <end position="55"/>
    </location>
</feature>
<accession>A0A4Z0M9Q8</accession>
<keyword evidence="5" id="KW-1185">Reference proteome</keyword>
<dbReference type="Pfam" id="PF00440">
    <property type="entry name" value="TetR_N"/>
    <property type="match status" value="1"/>
</dbReference>
<evidence type="ECO:0000256" key="2">
    <source>
        <dbReference type="PROSITE-ProRule" id="PRU00335"/>
    </source>
</evidence>
<keyword evidence="1 2" id="KW-0238">DNA-binding</keyword>
<evidence type="ECO:0000313" key="5">
    <source>
        <dbReference type="Proteomes" id="UP000298050"/>
    </source>
</evidence>
<sequence>MARGKETRRRDAQQTKGRILGVAFELFAEHGYARTGTRDIAAAAGVAPSLIARHFGSKASLFEATLVYGIEEHSLFVDDKQDFGQRMAKLVVSRSNPKLPTMIILATADPQSAEIAQRVTRDHILKPLAKWLGPPQANARALNMLTLLNGFTIQSRRLTTGRVPPGSVRWFAQALQDIVDNK</sequence>
<feature type="domain" description="HTH tetR-type" evidence="3">
    <location>
        <begin position="13"/>
        <end position="73"/>
    </location>
</feature>
<comment type="caution">
    <text evidence="4">The sequence shown here is derived from an EMBL/GenBank/DDBJ whole genome shotgun (WGS) entry which is preliminary data.</text>
</comment>
<dbReference type="RefSeq" id="WP_135440705.1">
    <property type="nucleotide sequence ID" value="NZ_SRLE01000001.1"/>
</dbReference>
<dbReference type="GO" id="GO:0003700">
    <property type="term" value="F:DNA-binding transcription factor activity"/>
    <property type="evidence" value="ECO:0007669"/>
    <property type="project" value="TreeGrafter"/>
</dbReference>
<dbReference type="PANTHER" id="PTHR30055">
    <property type="entry name" value="HTH-TYPE TRANSCRIPTIONAL REGULATOR RUTR"/>
    <property type="match status" value="1"/>
</dbReference>
<reference evidence="4 5" key="1">
    <citation type="submission" date="2019-04" db="EMBL/GenBank/DDBJ databases">
        <title>Taxonomy of novel Haliea sp. from mangrove soil of West Coast of India.</title>
        <authorList>
            <person name="Verma A."/>
            <person name="Kumar P."/>
            <person name="Krishnamurthi S."/>
        </authorList>
    </citation>
    <scope>NUCLEOTIDE SEQUENCE [LARGE SCALE GENOMIC DNA]</scope>
    <source>
        <strain evidence="4 5">SAOS-164</strain>
    </source>
</reference>
<evidence type="ECO:0000313" key="4">
    <source>
        <dbReference type="EMBL" id="TGD76128.1"/>
    </source>
</evidence>
<dbReference type="EMBL" id="SRLE01000001">
    <property type="protein sequence ID" value="TGD76128.1"/>
    <property type="molecule type" value="Genomic_DNA"/>
</dbReference>
<name>A0A4Z0M9Q8_9GAMM</name>
<dbReference type="Pfam" id="PF17920">
    <property type="entry name" value="TetR_C_16"/>
    <property type="match status" value="1"/>
</dbReference>
<dbReference type="SUPFAM" id="SSF46689">
    <property type="entry name" value="Homeodomain-like"/>
    <property type="match status" value="1"/>
</dbReference>
<dbReference type="InterPro" id="IPR001647">
    <property type="entry name" value="HTH_TetR"/>
</dbReference>
<protein>
    <submittedName>
        <fullName evidence="4">TetR/AcrR family transcriptional regulator</fullName>
    </submittedName>
</protein>
<dbReference type="PANTHER" id="PTHR30055:SF235">
    <property type="entry name" value="TRANSCRIPTIONAL REGULATORY PROTEIN"/>
    <property type="match status" value="1"/>
</dbReference>
<dbReference type="InterPro" id="IPR050109">
    <property type="entry name" value="HTH-type_TetR-like_transc_reg"/>
</dbReference>